<dbReference type="InterPro" id="IPR021833">
    <property type="entry name" value="DUF3425"/>
</dbReference>
<dbReference type="AlphaFoldDB" id="A0AB34KMD5"/>
<dbReference type="EMBL" id="JAAQHG020000020">
    <property type="protein sequence ID" value="KAL1585227.1"/>
    <property type="molecule type" value="Genomic_DNA"/>
</dbReference>
<dbReference type="PANTHER" id="PTHR38116:SF9">
    <property type="entry name" value="BZIP DOMAIN-CONTAINING PROTEIN"/>
    <property type="match status" value="1"/>
</dbReference>
<protein>
    <recommendedName>
        <fullName evidence="4">BZIP domain-containing protein</fullName>
    </recommendedName>
</protein>
<dbReference type="CDD" id="cd14688">
    <property type="entry name" value="bZIP_YAP"/>
    <property type="match status" value="1"/>
</dbReference>
<feature type="compositionally biased region" description="Acidic residues" evidence="1">
    <location>
        <begin position="94"/>
        <end position="127"/>
    </location>
</feature>
<sequence>MLQRSGQSKPLPASPPVPSDPGLRIPTTNENWRGKNDPAERRRIQNRLNQRAFRERQRAGESTKEYSSRDKPAASKDPRKKTASDSEKKQDRDTPEDESEDEDEDEDDEDSSDEEEDSDSDESDDAEQSNPGSPPGPSPAAARPHFTGQIPRAACTPSTPSTENPWDELAQLINRNFMQAATTNAQHLGVSPASLRAGTVAVTPRQRNGVNLPPTLKPVELQHQLPHDPIIDTIPHARLRFNILRAIATGNLDAARFSASLRRSGAVLNVQNEPRRSGLIVWNFPEQLASWELSEAFVMTWAFLLEGCEDFVAATNAWRNRRGERALVVASRSSGR</sequence>
<name>A0AB34KMD5_9PEZI</name>
<gene>
    <name evidence="2" type="ORF">WHR41_05861</name>
</gene>
<proteinExistence type="predicted"/>
<evidence type="ECO:0008006" key="4">
    <source>
        <dbReference type="Google" id="ProtNLM"/>
    </source>
</evidence>
<dbReference type="GeneID" id="96007304"/>
<dbReference type="RefSeq" id="XP_069228333.1">
    <property type="nucleotide sequence ID" value="XM_069374466.1"/>
</dbReference>
<dbReference type="PANTHER" id="PTHR38116">
    <property type="entry name" value="CHROMOSOME 7, WHOLE GENOME SHOTGUN SEQUENCE"/>
    <property type="match status" value="1"/>
</dbReference>
<organism evidence="2 3">
    <name type="scientific">Cladosporium halotolerans</name>
    <dbReference type="NCBI Taxonomy" id="1052096"/>
    <lineage>
        <taxon>Eukaryota</taxon>
        <taxon>Fungi</taxon>
        <taxon>Dikarya</taxon>
        <taxon>Ascomycota</taxon>
        <taxon>Pezizomycotina</taxon>
        <taxon>Dothideomycetes</taxon>
        <taxon>Dothideomycetidae</taxon>
        <taxon>Cladosporiales</taxon>
        <taxon>Cladosporiaceae</taxon>
        <taxon>Cladosporium</taxon>
    </lineage>
</organism>
<keyword evidence="3" id="KW-1185">Reference proteome</keyword>
<dbReference type="Proteomes" id="UP000803884">
    <property type="component" value="Unassembled WGS sequence"/>
</dbReference>
<evidence type="ECO:0000313" key="3">
    <source>
        <dbReference type="Proteomes" id="UP000803884"/>
    </source>
</evidence>
<accession>A0AB34KMD5</accession>
<feature type="region of interest" description="Disordered" evidence="1">
    <location>
        <begin position="1"/>
        <end position="145"/>
    </location>
</feature>
<comment type="caution">
    <text evidence="2">The sequence shown here is derived from an EMBL/GenBank/DDBJ whole genome shotgun (WGS) entry which is preliminary data.</text>
</comment>
<evidence type="ECO:0000313" key="2">
    <source>
        <dbReference type="EMBL" id="KAL1585227.1"/>
    </source>
</evidence>
<reference evidence="2 3" key="1">
    <citation type="journal article" date="2020" name="Microbiol. Resour. Announc.">
        <title>Draft Genome Sequence of a Cladosporium Species Isolated from the Mesophotic Ascidian Didemnum maculosum.</title>
        <authorList>
            <person name="Gioti A."/>
            <person name="Siaperas R."/>
            <person name="Nikolaivits E."/>
            <person name="Le Goff G."/>
            <person name="Ouazzani J."/>
            <person name="Kotoulas G."/>
            <person name="Topakas E."/>
        </authorList>
    </citation>
    <scope>NUCLEOTIDE SEQUENCE [LARGE SCALE GENOMIC DNA]</scope>
    <source>
        <strain evidence="2 3">TM138-S3</strain>
    </source>
</reference>
<feature type="compositionally biased region" description="Basic and acidic residues" evidence="1">
    <location>
        <begin position="52"/>
        <end position="93"/>
    </location>
</feature>
<feature type="compositionally biased region" description="Basic and acidic residues" evidence="1">
    <location>
        <begin position="32"/>
        <end position="43"/>
    </location>
</feature>
<evidence type="ECO:0000256" key="1">
    <source>
        <dbReference type="SAM" id="MobiDB-lite"/>
    </source>
</evidence>
<dbReference type="Pfam" id="PF11905">
    <property type="entry name" value="DUF3425"/>
    <property type="match status" value="1"/>
</dbReference>